<evidence type="ECO:0000313" key="3">
    <source>
        <dbReference type="EMBL" id="RMB59496.1"/>
    </source>
</evidence>
<accession>A0A3M0GQE4</accession>
<dbReference type="PROSITE" id="PS51257">
    <property type="entry name" value="PROKAR_LIPOPROTEIN"/>
    <property type="match status" value="1"/>
</dbReference>
<name>A0A3M0GQE4_9FLAO</name>
<protein>
    <recommendedName>
        <fullName evidence="2">Putative beta-lactamase-inhibitor-like PepSY-like domain-containing protein</fullName>
    </recommendedName>
</protein>
<keyword evidence="1" id="KW-0732">Signal</keyword>
<dbReference type="SUPFAM" id="SSF160574">
    <property type="entry name" value="BT0923-like"/>
    <property type="match status" value="1"/>
</dbReference>
<dbReference type="AlphaFoldDB" id="A0A3M0GQE4"/>
<comment type="caution">
    <text evidence="3">The sequence shown here is derived from an EMBL/GenBank/DDBJ whole genome shotgun (WGS) entry which is preliminary data.</text>
</comment>
<feature type="chain" id="PRO_5017920863" description="Putative beta-lactamase-inhibitor-like PepSY-like domain-containing protein" evidence="1">
    <location>
        <begin position="27"/>
        <end position="142"/>
    </location>
</feature>
<dbReference type="Proteomes" id="UP000281985">
    <property type="component" value="Unassembled WGS sequence"/>
</dbReference>
<reference evidence="3 4" key="1">
    <citation type="submission" date="2018-10" db="EMBL/GenBank/DDBJ databases">
        <title>Dokdonia luteus sp. nov., isolated from sea water.</title>
        <authorList>
            <person name="Zhou L.Y."/>
            <person name="Du Z.J."/>
        </authorList>
    </citation>
    <scope>NUCLEOTIDE SEQUENCE [LARGE SCALE GENOMIC DNA]</scope>
    <source>
        <strain evidence="3 4">SH27</strain>
    </source>
</reference>
<keyword evidence="4" id="KW-1185">Reference proteome</keyword>
<organism evidence="3 4">
    <name type="scientific">Dokdonia sinensis</name>
    <dbReference type="NCBI Taxonomy" id="2479847"/>
    <lineage>
        <taxon>Bacteria</taxon>
        <taxon>Pseudomonadati</taxon>
        <taxon>Bacteroidota</taxon>
        <taxon>Flavobacteriia</taxon>
        <taxon>Flavobacteriales</taxon>
        <taxon>Flavobacteriaceae</taxon>
        <taxon>Dokdonia</taxon>
    </lineage>
</organism>
<gene>
    <name evidence="3" type="ORF">EAX61_07885</name>
</gene>
<feature type="domain" description="Putative beta-lactamase-inhibitor-like PepSY-like" evidence="2">
    <location>
        <begin position="62"/>
        <end position="141"/>
    </location>
</feature>
<dbReference type="Gene3D" id="3.10.450.360">
    <property type="match status" value="1"/>
</dbReference>
<evidence type="ECO:0000256" key="1">
    <source>
        <dbReference type="SAM" id="SignalP"/>
    </source>
</evidence>
<evidence type="ECO:0000313" key="4">
    <source>
        <dbReference type="Proteomes" id="UP000281985"/>
    </source>
</evidence>
<feature type="signal peptide" evidence="1">
    <location>
        <begin position="1"/>
        <end position="26"/>
    </location>
</feature>
<sequence>MKYQVTLLAFLILGLISCQNKSNAQAPEAVKKSFQAKYPGENDPDWHQDANGSWEANFKIDGEKYRADYNSDGSWIETENSLKKKNLPEAVLRTIKEKFGNEDFVEAERVDHHSKGIFYDIEFKQKGKNLDIEMREDGTILN</sequence>
<proteinExistence type="predicted"/>
<dbReference type="Pfam" id="PF11396">
    <property type="entry name" value="PepSY_like"/>
    <property type="match status" value="1"/>
</dbReference>
<dbReference type="InterPro" id="IPR021533">
    <property type="entry name" value="PepSY-like"/>
</dbReference>
<evidence type="ECO:0000259" key="2">
    <source>
        <dbReference type="Pfam" id="PF11396"/>
    </source>
</evidence>
<dbReference type="OrthoDB" id="1138938at2"/>
<dbReference type="EMBL" id="REFV01000006">
    <property type="protein sequence ID" value="RMB59496.1"/>
    <property type="molecule type" value="Genomic_DNA"/>
</dbReference>
<dbReference type="RefSeq" id="WP_121917134.1">
    <property type="nucleotide sequence ID" value="NZ_REFV01000006.1"/>
</dbReference>